<feature type="transmembrane region" description="Helical" evidence="6">
    <location>
        <begin position="6"/>
        <end position="26"/>
    </location>
</feature>
<keyword evidence="9" id="KW-1185">Reference proteome</keyword>
<feature type="transmembrane region" description="Helical" evidence="6">
    <location>
        <begin position="195"/>
        <end position="213"/>
    </location>
</feature>
<evidence type="ECO:0000313" key="9">
    <source>
        <dbReference type="Proteomes" id="UP000587396"/>
    </source>
</evidence>
<gene>
    <name evidence="8" type="ORF">H7313_01535</name>
</gene>
<feature type="transmembrane region" description="Helical" evidence="6">
    <location>
        <begin position="501"/>
        <end position="518"/>
    </location>
</feature>
<dbReference type="AlphaFoldDB" id="A0A842J8C5"/>
<feature type="transmembrane region" description="Helical" evidence="6">
    <location>
        <begin position="337"/>
        <end position="356"/>
    </location>
</feature>
<keyword evidence="4 6" id="KW-1133">Transmembrane helix</keyword>
<dbReference type="EMBL" id="JACMSE010000001">
    <property type="protein sequence ID" value="MBC2888043.1"/>
    <property type="molecule type" value="Genomic_DNA"/>
</dbReference>
<evidence type="ECO:0000256" key="1">
    <source>
        <dbReference type="ARBA" id="ARBA00004651"/>
    </source>
</evidence>
<dbReference type="GO" id="GO:0005886">
    <property type="term" value="C:plasma membrane"/>
    <property type="evidence" value="ECO:0007669"/>
    <property type="project" value="UniProtKB-SubCell"/>
</dbReference>
<feature type="transmembrane region" description="Helical" evidence="6">
    <location>
        <begin position="377"/>
        <end position="398"/>
    </location>
</feature>
<feature type="transmembrane region" description="Helical" evidence="6">
    <location>
        <begin position="298"/>
        <end position="317"/>
    </location>
</feature>
<evidence type="ECO:0000313" key="8">
    <source>
        <dbReference type="EMBL" id="MBC2888043.1"/>
    </source>
</evidence>
<comment type="subcellular location">
    <subcellularLocation>
        <location evidence="1">Cell membrane</location>
        <topology evidence="1">Multi-pass membrane protein</topology>
    </subcellularLocation>
</comment>
<proteinExistence type="predicted"/>
<accession>A0A842J8C5</accession>
<feature type="transmembrane region" description="Helical" evidence="6">
    <location>
        <begin position="162"/>
        <end position="183"/>
    </location>
</feature>
<protein>
    <submittedName>
        <fullName evidence="8">Sodium:proton antiporter</fullName>
    </submittedName>
</protein>
<dbReference type="RefSeq" id="WP_185904042.1">
    <property type="nucleotide sequence ID" value="NZ_JACMSE010000001.1"/>
</dbReference>
<feature type="domain" description="Na+/H+ antiporter NhaC-like C-terminal" evidence="7">
    <location>
        <begin position="189"/>
        <end position="520"/>
    </location>
</feature>
<feature type="transmembrane region" description="Helical" evidence="6">
    <location>
        <begin position="410"/>
        <end position="433"/>
    </location>
</feature>
<keyword evidence="3 6" id="KW-0812">Transmembrane</keyword>
<dbReference type="InterPro" id="IPR018461">
    <property type="entry name" value="Na/H_Antiport_NhaC-like_C"/>
</dbReference>
<evidence type="ECO:0000256" key="6">
    <source>
        <dbReference type="SAM" id="Phobius"/>
    </source>
</evidence>
<sequence length="552" mass="58247">MEGFDLISTGVWSIIPPILALGLALITKEVYSSLAIGVFTGMVIYQFSLNGAGFEQLVDSFTMVPQMMAEQIAGNGALLLFLALLGALVVVIAGAGGSRAYGEWVATHIKNAKMAQILTAVLGIIIFVDDYFNCLTVGAVMRPVTDRFHISHEKLAWIIDSTAAPICIIAPVSSWAVAVGGYLGEGGFTTFVQSIPYNFYALLTIVFVFFMCATKKDFGPMRVAEAEVQQPAEQQHRIPPKESALESMSTVGLDASEADTLPPFNMETVVAERDELDEAAQTAVEEFKGIAISEKGRVFDLIVPIVVLIIFSILGMLYAGGFFKGVDFSTAVGENPVFGLCIGVCVSLVVAAIMFLPRKLMTLSGYMEGISEGVRSMVGAIMILVLAWSLGGTCRYLLGTGEFVSGFLNGIGVGLTLLPAVIFVVAAFIGFAMGTSWGTIALILPIVIGVFPADNPLFLVAIGATLGGAVYGDHVSPISDTTILSSAGAQCNHLRHVATQLPYASVVAVVCLVGYLIAGFTGNPWISLAVGIVLMVVAVLVLHKSKYGAAKA</sequence>
<feature type="transmembrane region" description="Helical" evidence="6">
    <location>
        <begin position="77"/>
        <end position="97"/>
    </location>
</feature>
<evidence type="ECO:0000256" key="5">
    <source>
        <dbReference type="ARBA" id="ARBA00023136"/>
    </source>
</evidence>
<keyword evidence="5 6" id="KW-0472">Membrane</keyword>
<reference evidence="8 9" key="1">
    <citation type="submission" date="2020-08" db="EMBL/GenBank/DDBJ databases">
        <authorList>
            <person name="Liu C."/>
            <person name="Sun Q."/>
        </authorList>
    </citation>
    <scope>NUCLEOTIDE SEQUENCE [LARGE SCALE GENOMIC DNA]</scope>
    <source>
        <strain evidence="8 9">N22</strain>
    </source>
</reference>
<feature type="transmembrane region" description="Helical" evidence="6">
    <location>
        <begin position="117"/>
        <end position="141"/>
    </location>
</feature>
<keyword evidence="2" id="KW-1003">Cell membrane</keyword>
<evidence type="ECO:0000256" key="4">
    <source>
        <dbReference type="ARBA" id="ARBA00022989"/>
    </source>
</evidence>
<dbReference type="PANTHER" id="PTHR43478">
    <property type="entry name" value="NA+/H+ ANTIPORTER-RELATED"/>
    <property type="match status" value="1"/>
</dbReference>
<comment type="caution">
    <text evidence="8">The sequence shown here is derived from an EMBL/GenBank/DDBJ whole genome shotgun (WGS) entry which is preliminary data.</text>
</comment>
<organism evidence="8 9">
    <name type="scientific">Gordonibacter massiliensis</name>
    <name type="common">ex Traore et al. 2017</name>
    <dbReference type="NCBI Taxonomy" id="1841863"/>
    <lineage>
        <taxon>Bacteria</taxon>
        <taxon>Bacillati</taxon>
        <taxon>Actinomycetota</taxon>
        <taxon>Coriobacteriia</taxon>
        <taxon>Eggerthellales</taxon>
        <taxon>Eggerthellaceae</taxon>
        <taxon>Gordonibacter</taxon>
    </lineage>
</organism>
<name>A0A842J8C5_9ACTN</name>
<dbReference type="PANTHER" id="PTHR43478:SF1">
    <property type="entry name" value="NA+_H+ ANTIPORTER NHAC-LIKE C-TERMINAL DOMAIN-CONTAINING PROTEIN"/>
    <property type="match status" value="1"/>
</dbReference>
<evidence type="ECO:0000256" key="3">
    <source>
        <dbReference type="ARBA" id="ARBA00022692"/>
    </source>
</evidence>
<evidence type="ECO:0000256" key="2">
    <source>
        <dbReference type="ARBA" id="ARBA00022475"/>
    </source>
</evidence>
<evidence type="ECO:0000259" key="7">
    <source>
        <dbReference type="Pfam" id="PF03553"/>
    </source>
</evidence>
<dbReference type="Proteomes" id="UP000587396">
    <property type="component" value="Unassembled WGS sequence"/>
</dbReference>
<dbReference type="Pfam" id="PF03553">
    <property type="entry name" value="Na_H_antiporter"/>
    <property type="match status" value="1"/>
</dbReference>
<feature type="transmembrane region" description="Helical" evidence="6">
    <location>
        <begin position="524"/>
        <end position="542"/>
    </location>
</feature>